<comment type="similarity">
    <text evidence="1">Belongs to the Gfo/Idh/MocA family.</text>
</comment>
<evidence type="ECO:0000259" key="3">
    <source>
        <dbReference type="Pfam" id="PF02894"/>
    </source>
</evidence>
<reference evidence="4 5" key="1">
    <citation type="submission" date="2013-12" db="EMBL/GenBank/DDBJ databases">
        <title>NBRP : Genome information of microbial organism related human and environment.</title>
        <authorList>
            <person name="Hattori M."/>
            <person name="Oshima K."/>
            <person name="Inaba H."/>
            <person name="Suda W."/>
            <person name="Sakamoto M."/>
            <person name="Iino T."/>
            <person name="Kitahara M."/>
            <person name="Oshida Y."/>
            <person name="Iida T."/>
            <person name="Kudo T."/>
            <person name="Itoh T."/>
            <person name="Ahmed I."/>
            <person name="Ohkuma M."/>
        </authorList>
    </citation>
    <scope>NUCLEOTIDE SEQUENCE [LARGE SCALE GENOMIC DNA]</scope>
    <source>
        <strain evidence="4 5">JCM 21738</strain>
    </source>
</reference>
<dbReference type="PANTHER" id="PTHR43249">
    <property type="entry name" value="UDP-N-ACETYL-2-AMINO-2-DEOXY-D-GLUCURONATE OXIDASE"/>
    <property type="match status" value="1"/>
</dbReference>
<dbReference type="PANTHER" id="PTHR43249:SF1">
    <property type="entry name" value="D-GLUCOSIDE 3-DEHYDROGENASE"/>
    <property type="match status" value="1"/>
</dbReference>
<name>W4RV14_9BACI</name>
<feature type="domain" description="Gfo/Idh/MocA-like oxidoreductase C-terminal" evidence="3">
    <location>
        <begin position="115"/>
        <end position="323"/>
    </location>
</feature>
<dbReference type="EMBL" id="BAUW01000108">
    <property type="protein sequence ID" value="GAE47922.1"/>
    <property type="molecule type" value="Genomic_DNA"/>
</dbReference>
<dbReference type="GO" id="GO:0000166">
    <property type="term" value="F:nucleotide binding"/>
    <property type="evidence" value="ECO:0007669"/>
    <property type="project" value="InterPro"/>
</dbReference>
<dbReference type="InterPro" id="IPR004104">
    <property type="entry name" value="Gfo/Idh/MocA-like_OxRdtase_C"/>
</dbReference>
<dbReference type="Gene3D" id="3.30.360.10">
    <property type="entry name" value="Dihydrodipicolinate Reductase, domain 2"/>
    <property type="match status" value="1"/>
</dbReference>
<keyword evidence="5" id="KW-1185">Reference proteome</keyword>
<dbReference type="Pfam" id="PF02894">
    <property type="entry name" value="GFO_IDH_MocA_C"/>
    <property type="match status" value="1"/>
</dbReference>
<comment type="caution">
    <text evidence="4">The sequence shown here is derived from an EMBL/GenBank/DDBJ whole genome shotgun (WGS) entry which is preliminary data.</text>
</comment>
<evidence type="ECO:0000256" key="1">
    <source>
        <dbReference type="ARBA" id="ARBA00010928"/>
    </source>
</evidence>
<proteinExistence type="inferred from homology"/>
<dbReference type="Gene3D" id="3.40.50.720">
    <property type="entry name" value="NAD(P)-binding Rossmann-like Domain"/>
    <property type="match status" value="1"/>
</dbReference>
<feature type="domain" description="Gfo/Idh/MocA-like oxidoreductase N-terminal" evidence="2">
    <location>
        <begin position="4"/>
        <end position="101"/>
    </location>
</feature>
<dbReference type="eggNOG" id="COG0673">
    <property type="taxonomic scope" value="Bacteria"/>
</dbReference>
<sequence>MENELDIVALCDVVPENIDDKISKFNLPDTVAKYTDYKEMLEKEKPELIAICTESGNHASIALDCIEADANLIIEKPIALSLEDADQIIAKAKEKNVKVSACHQNRFNKSILKIREAVEQERFGRLLHGTAHIRWNRGEDYYTQAPWRGTWKQDGGALMNQCIHNIDLLRWMMGDEIVEVVGMTDNLKHGFIEAEDLGLALIKFANGSYGVVEGTTNIFPQNLEETLYIFGDKGTVKAGGKSVNIIEEWLFADNLDNAEEVKETYQENPPTVYGFGHNPLYADVIDAIKNDREPYVTAEDGRRALELVLAIYKSAAEGKSVKLPLERTSTLDFQGRFDR</sequence>
<protein>
    <submittedName>
        <fullName evidence="4">Myo-inositol 2-dehydrogenase</fullName>
    </submittedName>
</protein>
<accession>W4RV14</accession>
<evidence type="ECO:0000313" key="4">
    <source>
        <dbReference type="EMBL" id="GAE47922.1"/>
    </source>
</evidence>
<evidence type="ECO:0000259" key="2">
    <source>
        <dbReference type="Pfam" id="PF01408"/>
    </source>
</evidence>
<dbReference type="AlphaFoldDB" id="W4RV14"/>
<dbReference type="Proteomes" id="UP000018949">
    <property type="component" value="Unassembled WGS sequence"/>
</dbReference>
<dbReference type="InterPro" id="IPR052515">
    <property type="entry name" value="Gfo/Idh/MocA_Oxidoreductase"/>
</dbReference>
<dbReference type="SUPFAM" id="SSF55347">
    <property type="entry name" value="Glyceraldehyde-3-phosphate dehydrogenase-like, C-terminal domain"/>
    <property type="match status" value="1"/>
</dbReference>
<evidence type="ECO:0000313" key="5">
    <source>
        <dbReference type="Proteomes" id="UP000018949"/>
    </source>
</evidence>
<organism evidence="4 5">
    <name type="scientific">Mesobacillus boroniphilus JCM 21738</name>
    <dbReference type="NCBI Taxonomy" id="1294265"/>
    <lineage>
        <taxon>Bacteria</taxon>
        <taxon>Bacillati</taxon>
        <taxon>Bacillota</taxon>
        <taxon>Bacilli</taxon>
        <taxon>Bacillales</taxon>
        <taxon>Bacillaceae</taxon>
        <taxon>Mesobacillus</taxon>
    </lineage>
</organism>
<gene>
    <name evidence="4" type="ORF">JCM21738_4965</name>
</gene>
<dbReference type="InterPro" id="IPR000683">
    <property type="entry name" value="Gfo/Idh/MocA-like_OxRdtase_N"/>
</dbReference>
<dbReference type="InterPro" id="IPR036291">
    <property type="entry name" value="NAD(P)-bd_dom_sf"/>
</dbReference>
<dbReference type="SUPFAM" id="SSF51735">
    <property type="entry name" value="NAD(P)-binding Rossmann-fold domains"/>
    <property type="match status" value="1"/>
</dbReference>
<dbReference type="Pfam" id="PF01408">
    <property type="entry name" value="GFO_IDH_MocA"/>
    <property type="match status" value="1"/>
</dbReference>